<organism evidence="5 6">
    <name type="scientific">Xylanibacter ruminicola</name>
    <name type="common">Prevotella ruminicola</name>
    <dbReference type="NCBI Taxonomy" id="839"/>
    <lineage>
        <taxon>Bacteria</taxon>
        <taxon>Pseudomonadati</taxon>
        <taxon>Bacteroidota</taxon>
        <taxon>Bacteroidia</taxon>
        <taxon>Bacteroidales</taxon>
        <taxon>Prevotellaceae</taxon>
        <taxon>Xylanibacter</taxon>
    </lineage>
</organism>
<reference evidence="5" key="1">
    <citation type="submission" date="2019-04" db="EMBL/GenBank/DDBJ databases">
        <title>Evolution of Biomass-Degrading Anaerobic Consortia Revealed by Metagenomics.</title>
        <authorList>
            <person name="Peng X."/>
        </authorList>
    </citation>
    <scope>NUCLEOTIDE SEQUENCE</scope>
    <source>
        <strain evidence="5">SIG140</strain>
    </source>
</reference>
<evidence type="ECO:0000256" key="1">
    <source>
        <dbReference type="ARBA" id="ARBA00037999"/>
    </source>
</evidence>
<dbReference type="EMBL" id="SUYC01000005">
    <property type="protein sequence ID" value="MBE6270404.1"/>
    <property type="molecule type" value="Genomic_DNA"/>
</dbReference>
<dbReference type="Pfam" id="PF01041">
    <property type="entry name" value="DegT_DnrJ_EryC1"/>
    <property type="match status" value="2"/>
</dbReference>
<evidence type="ECO:0000256" key="2">
    <source>
        <dbReference type="PIRSR" id="PIRSR000390-1"/>
    </source>
</evidence>
<keyword evidence="5" id="KW-0032">Aminotransferase</keyword>
<dbReference type="AlphaFoldDB" id="A0A9D5P070"/>
<name>A0A9D5P070_XYLRU</name>
<protein>
    <submittedName>
        <fullName evidence="5">Aminotransferase class V-fold PLP-dependent enzyme</fullName>
    </submittedName>
</protein>
<evidence type="ECO:0000313" key="5">
    <source>
        <dbReference type="EMBL" id="MBE6270404.1"/>
    </source>
</evidence>
<comment type="similarity">
    <text evidence="1 4">Belongs to the DegT/DnrJ/EryC1 family.</text>
</comment>
<dbReference type="PANTHER" id="PTHR30244">
    <property type="entry name" value="TRANSAMINASE"/>
    <property type="match status" value="1"/>
</dbReference>
<evidence type="ECO:0000256" key="4">
    <source>
        <dbReference type="RuleBase" id="RU004508"/>
    </source>
</evidence>
<accession>A0A9D5P070</accession>
<dbReference type="GO" id="GO:0000271">
    <property type="term" value="P:polysaccharide biosynthetic process"/>
    <property type="evidence" value="ECO:0007669"/>
    <property type="project" value="TreeGrafter"/>
</dbReference>
<dbReference type="Gene3D" id="3.40.640.10">
    <property type="entry name" value="Type I PLP-dependent aspartate aminotransferase-like (Major domain)"/>
    <property type="match status" value="1"/>
</dbReference>
<keyword evidence="3 4" id="KW-0663">Pyridoxal phosphate</keyword>
<keyword evidence="5" id="KW-0808">Transferase</keyword>
<dbReference type="SUPFAM" id="SSF53383">
    <property type="entry name" value="PLP-dependent transferases"/>
    <property type="match status" value="1"/>
</dbReference>
<dbReference type="Proteomes" id="UP000806522">
    <property type="component" value="Unassembled WGS sequence"/>
</dbReference>
<proteinExistence type="inferred from homology"/>
<dbReference type="InterPro" id="IPR015422">
    <property type="entry name" value="PyrdxlP-dep_Trfase_small"/>
</dbReference>
<dbReference type="GO" id="GO:0008483">
    <property type="term" value="F:transaminase activity"/>
    <property type="evidence" value="ECO:0007669"/>
    <property type="project" value="UniProtKB-KW"/>
</dbReference>
<dbReference type="InterPro" id="IPR015424">
    <property type="entry name" value="PyrdxlP-dep_Trfase"/>
</dbReference>
<dbReference type="PIRSF" id="PIRSF000390">
    <property type="entry name" value="PLP_StrS"/>
    <property type="match status" value="1"/>
</dbReference>
<dbReference type="Gene3D" id="3.90.1150.10">
    <property type="entry name" value="Aspartate Aminotransferase, domain 1"/>
    <property type="match status" value="1"/>
</dbReference>
<evidence type="ECO:0000313" key="6">
    <source>
        <dbReference type="Proteomes" id="UP000806522"/>
    </source>
</evidence>
<dbReference type="GO" id="GO:0030170">
    <property type="term" value="F:pyridoxal phosphate binding"/>
    <property type="evidence" value="ECO:0007669"/>
    <property type="project" value="TreeGrafter"/>
</dbReference>
<comment type="caution">
    <text evidence="5">The sequence shown here is derived from an EMBL/GenBank/DDBJ whole genome shotgun (WGS) entry which is preliminary data.</text>
</comment>
<dbReference type="InterPro" id="IPR015421">
    <property type="entry name" value="PyrdxlP-dep_Trfase_major"/>
</dbReference>
<dbReference type="PANTHER" id="PTHR30244:SF34">
    <property type="entry name" value="DTDP-4-AMINO-4,6-DIDEOXYGALACTOSE TRANSAMINASE"/>
    <property type="match status" value="1"/>
</dbReference>
<dbReference type="CDD" id="cd00616">
    <property type="entry name" value="AHBA_syn"/>
    <property type="match status" value="1"/>
</dbReference>
<dbReference type="InterPro" id="IPR000653">
    <property type="entry name" value="DegT/StrS_aminotransferase"/>
</dbReference>
<feature type="modified residue" description="N6-(pyridoxal phosphate)lysine" evidence="3">
    <location>
        <position position="195"/>
    </location>
</feature>
<sequence>MERRKDRILLCLCHLSGNEQKFVNEAFDTNWVVPLGPNVNGFEKDLEEFVGQNKRVVALSAGTAAVHLALLNCGVGPGDEVLVQSFTFCASSHPITYLGATPVFIDSEKETWNMDPELLEKAIIDRKEKTGKYPKAIVPVALYGMPYKIDQIMAIANKYGIPVVEDAAEGFGSKFNGQVLGTFGKYGVLSFNGNKMITTSGGGALITENEDEWREIMMYATQYRESYPYYQHEKIGYNYRMSNICAGIGRGQMTILDEHIAHHKKVQKMYEELLKDVKGVTVHSQPETGEYDSNYWLCTMTINPDVKVKGQENAYKQIVTGAVGGAAGVIHAADSATTDCQPNDNVEAMRMGLDALNIESRPLWKPMHKQPVYKNAPAYVNGVSEDLFKIGMCLPAGPYVTEDDVHFICDAIKSLINE</sequence>
<evidence type="ECO:0000256" key="3">
    <source>
        <dbReference type="PIRSR" id="PIRSR000390-2"/>
    </source>
</evidence>
<gene>
    <name evidence="5" type="ORF">E7101_05570</name>
</gene>
<feature type="active site" description="Proton acceptor" evidence="2">
    <location>
        <position position="195"/>
    </location>
</feature>